<dbReference type="OrthoDB" id="2196297at2759"/>
<dbReference type="OMA" id="HRFDYYK"/>
<sequence length="312" mass="36432">MKIIYNQPLDFSCSTEIVIERPKRKKRRSTTDTYDYEDPLIEHMDNEDAPVYIEADLRNFFVYSGKLRETTAQTLKKYEQRLRRKAMKEQMSKSEDVAANNMANIAFAEQFTEKVLKFYLDERKRIIGEMQEYFKERNTAADVNETSKMGISGAANKVLGSVLDIDGLIEEYVLLEATYTGKSFYDISHDIVSLNGPSLSTDVLIKINQKMEEAIKTLTITLNAKVRELSGCNKYDKNIVFGICDLMDKKIRNYYLSLLIKPEQRKSYRRIRRDIFVEIFGGFDGGNFDHLKKLVHRFDYYKEKRKLLTKCV</sequence>
<evidence type="ECO:0000313" key="2">
    <source>
        <dbReference type="Proteomes" id="UP000011081"/>
    </source>
</evidence>
<evidence type="ECO:0000313" key="1">
    <source>
        <dbReference type="EMBL" id="ELA47409.1"/>
    </source>
</evidence>
<accession>L2GUW9</accession>
<proteinExistence type="predicted"/>
<dbReference type="RefSeq" id="XP_008074080.1">
    <property type="nucleotide sequence ID" value="XM_008075889.1"/>
</dbReference>
<keyword evidence="2" id="KW-1185">Reference proteome</keyword>
<dbReference type="HOGENOM" id="CLU_891940_0_0_1"/>
<gene>
    <name evidence="1" type="ORF">VCUG_01060</name>
</gene>
<name>L2GUW9_VAVCU</name>
<organism evidence="1 2">
    <name type="scientific">Vavraia culicis (isolate floridensis)</name>
    <name type="common">Microsporidian parasite</name>
    <dbReference type="NCBI Taxonomy" id="948595"/>
    <lineage>
        <taxon>Eukaryota</taxon>
        <taxon>Fungi</taxon>
        <taxon>Fungi incertae sedis</taxon>
        <taxon>Microsporidia</taxon>
        <taxon>Pleistophoridae</taxon>
        <taxon>Vavraia</taxon>
    </lineage>
</organism>
<dbReference type="InParanoid" id="L2GUW9"/>
<dbReference type="VEuPathDB" id="MicrosporidiaDB:VCUG_01060"/>
<dbReference type="AlphaFoldDB" id="L2GUW9"/>
<dbReference type="GeneID" id="19878942"/>
<dbReference type="EMBL" id="GL877418">
    <property type="protein sequence ID" value="ELA47409.1"/>
    <property type="molecule type" value="Genomic_DNA"/>
</dbReference>
<reference evidence="2" key="1">
    <citation type="submission" date="2011-03" db="EMBL/GenBank/DDBJ databases">
        <title>The genome sequence of Vavraia culicis strain floridensis.</title>
        <authorList>
            <consortium name="The Broad Institute Genome Sequencing Platform"/>
            <person name="Cuomo C."/>
            <person name="Becnel J."/>
            <person name="Sanscrainte N."/>
            <person name="Young S.K."/>
            <person name="Zeng Q."/>
            <person name="Gargeya S."/>
            <person name="Fitzgerald M."/>
            <person name="Haas B."/>
            <person name="Abouelleil A."/>
            <person name="Alvarado L."/>
            <person name="Arachchi H.M."/>
            <person name="Berlin A."/>
            <person name="Chapman S.B."/>
            <person name="Gearin G."/>
            <person name="Goldberg J."/>
            <person name="Griggs A."/>
            <person name="Gujja S."/>
            <person name="Hansen M."/>
            <person name="Heiman D."/>
            <person name="Howarth C."/>
            <person name="Larimer J."/>
            <person name="Lui A."/>
            <person name="MacDonald P.J.P."/>
            <person name="McCowen C."/>
            <person name="Montmayeur A."/>
            <person name="Murphy C."/>
            <person name="Neiman D."/>
            <person name="Pearson M."/>
            <person name="Priest M."/>
            <person name="Roberts A."/>
            <person name="Saif S."/>
            <person name="Shea T."/>
            <person name="Sisk P."/>
            <person name="Stolte C."/>
            <person name="Sykes S."/>
            <person name="Wortman J."/>
            <person name="Nusbaum C."/>
            <person name="Birren B."/>
        </authorList>
    </citation>
    <scope>NUCLEOTIDE SEQUENCE [LARGE SCALE GENOMIC DNA]</scope>
    <source>
        <strain evidence="2">floridensis</strain>
    </source>
</reference>
<dbReference type="Proteomes" id="UP000011081">
    <property type="component" value="Unassembled WGS sequence"/>
</dbReference>
<protein>
    <submittedName>
        <fullName evidence="1">Uncharacterized protein</fullName>
    </submittedName>
</protein>